<evidence type="ECO:0000313" key="6">
    <source>
        <dbReference type="Proteomes" id="UP001583172"/>
    </source>
</evidence>
<dbReference type="SMART" id="SM00878">
    <property type="entry name" value="Biotin_carb_C"/>
    <property type="match status" value="1"/>
</dbReference>
<organism evidence="5 6">
    <name type="scientific">Humicola insolens</name>
    <name type="common">Soft-rot fungus</name>
    <dbReference type="NCBI Taxonomy" id="85995"/>
    <lineage>
        <taxon>Eukaryota</taxon>
        <taxon>Fungi</taxon>
        <taxon>Dikarya</taxon>
        <taxon>Ascomycota</taxon>
        <taxon>Pezizomycotina</taxon>
        <taxon>Sordariomycetes</taxon>
        <taxon>Sordariomycetidae</taxon>
        <taxon>Sordariales</taxon>
        <taxon>Chaetomiaceae</taxon>
        <taxon>Mycothermus</taxon>
    </lineage>
</organism>
<dbReference type="Gene3D" id="3.30.470.20">
    <property type="entry name" value="ATP-grasp fold, B domain"/>
    <property type="match status" value="1"/>
</dbReference>
<dbReference type="Proteomes" id="UP001583172">
    <property type="component" value="Unassembled WGS sequence"/>
</dbReference>
<evidence type="ECO:0000256" key="2">
    <source>
        <dbReference type="ARBA" id="ARBA00022741"/>
    </source>
</evidence>
<accession>A0ABR3VKT3</accession>
<feature type="domain" description="Biotin carboxylation" evidence="4">
    <location>
        <begin position="1"/>
        <end position="62"/>
    </location>
</feature>
<sequence length="71" mass="8122">MLTKLSCHGSTYEIARRKAVRALVEFRIRGVKTNIPFLTTLLTHPTFIDGQVWTTFIDVSVLFGLGFRRHS</sequence>
<keyword evidence="3" id="KW-0067">ATP-binding</keyword>
<keyword evidence="6" id="KW-1185">Reference proteome</keyword>
<proteinExistence type="predicted"/>
<evidence type="ECO:0000259" key="4">
    <source>
        <dbReference type="PROSITE" id="PS50979"/>
    </source>
</evidence>
<keyword evidence="2" id="KW-0547">Nucleotide-binding</keyword>
<dbReference type="InterPro" id="IPR005482">
    <property type="entry name" value="Biotin_COase_C"/>
</dbReference>
<dbReference type="InterPro" id="IPR011054">
    <property type="entry name" value="Rudment_hybrid_motif"/>
</dbReference>
<keyword evidence="1" id="KW-0436">Ligase</keyword>
<dbReference type="PROSITE" id="PS50979">
    <property type="entry name" value="BC"/>
    <property type="match status" value="1"/>
</dbReference>
<dbReference type="SUPFAM" id="SSF51246">
    <property type="entry name" value="Rudiment single hybrid motif"/>
    <property type="match status" value="1"/>
</dbReference>
<evidence type="ECO:0000256" key="1">
    <source>
        <dbReference type="ARBA" id="ARBA00022598"/>
    </source>
</evidence>
<gene>
    <name evidence="5" type="ORF">VTJ49DRAFT_6078</name>
</gene>
<dbReference type="InterPro" id="IPR011764">
    <property type="entry name" value="Biotin_carboxylation_dom"/>
</dbReference>
<dbReference type="InterPro" id="IPR055268">
    <property type="entry name" value="PCB-like"/>
</dbReference>
<evidence type="ECO:0000256" key="3">
    <source>
        <dbReference type="ARBA" id="ARBA00022840"/>
    </source>
</evidence>
<protein>
    <recommendedName>
        <fullName evidence="4">Biotin carboxylation domain-containing protein</fullName>
    </recommendedName>
</protein>
<dbReference type="Pfam" id="PF02785">
    <property type="entry name" value="Biotin_carb_C"/>
    <property type="match status" value="1"/>
</dbReference>
<reference evidence="5 6" key="1">
    <citation type="journal article" date="2024" name="Commun. Biol.">
        <title>Comparative genomic analysis of thermophilic fungi reveals convergent evolutionary adaptations and gene losses.</title>
        <authorList>
            <person name="Steindorff A.S."/>
            <person name="Aguilar-Pontes M.V."/>
            <person name="Robinson A.J."/>
            <person name="Andreopoulos B."/>
            <person name="LaButti K."/>
            <person name="Kuo A."/>
            <person name="Mondo S."/>
            <person name="Riley R."/>
            <person name="Otillar R."/>
            <person name="Haridas S."/>
            <person name="Lipzen A."/>
            <person name="Grimwood J."/>
            <person name="Schmutz J."/>
            <person name="Clum A."/>
            <person name="Reid I.D."/>
            <person name="Moisan M.C."/>
            <person name="Butler G."/>
            <person name="Nguyen T.T.M."/>
            <person name="Dewar K."/>
            <person name="Conant G."/>
            <person name="Drula E."/>
            <person name="Henrissat B."/>
            <person name="Hansel C."/>
            <person name="Singer S."/>
            <person name="Hutchinson M.I."/>
            <person name="de Vries R.P."/>
            <person name="Natvig D.O."/>
            <person name="Powell A.J."/>
            <person name="Tsang A."/>
            <person name="Grigoriev I.V."/>
        </authorList>
    </citation>
    <scope>NUCLEOTIDE SEQUENCE [LARGE SCALE GENOMIC DNA]</scope>
    <source>
        <strain evidence="5 6">CBS 620.91</strain>
    </source>
</reference>
<dbReference type="PANTHER" id="PTHR43778">
    <property type="entry name" value="PYRUVATE CARBOXYLASE"/>
    <property type="match status" value="1"/>
</dbReference>
<evidence type="ECO:0000313" key="5">
    <source>
        <dbReference type="EMBL" id="KAL1842096.1"/>
    </source>
</evidence>
<dbReference type="PANTHER" id="PTHR43778:SF2">
    <property type="entry name" value="PYRUVATE CARBOXYLASE, MITOCHONDRIAL"/>
    <property type="match status" value="1"/>
</dbReference>
<name>A0ABR3VKT3_HUMIN</name>
<comment type="caution">
    <text evidence="5">The sequence shown here is derived from an EMBL/GenBank/DDBJ whole genome shotgun (WGS) entry which is preliminary data.</text>
</comment>
<dbReference type="EMBL" id="JAZGSY010000054">
    <property type="protein sequence ID" value="KAL1842096.1"/>
    <property type="molecule type" value="Genomic_DNA"/>
</dbReference>